<dbReference type="RefSeq" id="WP_147115987.1">
    <property type="nucleotide sequence ID" value="NZ_BJVJ01000137.1"/>
</dbReference>
<reference evidence="1 2" key="1">
    <citation type="submission" date="2019-07" db="EMBL/GenBank/DDBJ databases">
        <title>Whole genome shotgun sequence of Pseudonocardia sulfidoxydans NBRC 16205.</title>
        <authorList>
            <person name="Hosoyama A."/>
            <person name="Uohara A."/>
            <person name="Ohji S."/>
            <person name="Ichikawa N."/>
        </authorList>
    </citation>
    <scope>NUCLEOTIDE SEQUENCE [LARGE SCALE GENOMIC DNA]</scope>
    <source>
        <strain evidence="1 2">NBRC 16205</strain>
    </source>
</reference>
<dbReference type="PANTHER" id="PTHR11941:SF54">
    <property type="entry name" value="ENOYL-COA HYDRATASE, MITOCHONDRIAL"/>
    <property type="match status" value="1"/>
</dbReference>
<dbReference type="SUPFAM" id="SSF52096">
    <property type="entry name" value="ClpP/crotonase"/>
    <property type="match status" value="1"/>
</dbReference>
<name>A0A511DQH3_9PSEU</name>
<dbReference type="Gene3D" id="3.90.226.10">
    <property type="entry name" value="2-enoyl-CoA Hydratase, Chain A, domain 1"/>
    <property type="match status" value="1"/>
</dbReference>
<dbReference type="OrthoDB" id="8640486at2"/>
<organism evidence="1 2">
    <name type="scientific">Pseudonocardia sulfidoxydans NBRC 16205</name>
    <dbReference type="NCBI Taxonomy" id="1223511"/>
    <lineage>
        <taxon>Bacteria</taxon>
        <taxon>Bacillati</taxon>
        <taxon>Actinomycetota</taxon>
        <taxon>Actinomycetes</taxon>
        <taxon>Pseudonocardiales</taxon>
        <taxon>Pseudonocardiaceae</taxon>
        <taxon>Pseudonocardia</taxon>
    </lineage>
</organism>
<protein>
    <submittedName>
        <fullName evidence="1">Enoyl-CoA hydratase</fullName>
    </submittedName>
</protein>
<dbReference type="EMBL" id="BJVJ01000137">
    <property type="protein sequence ID" value="GEL27039.1"/>
    <property type="molecule type" value="Genomic_DNA"/>
</dbReference>
<accession>A0A511DQH3</accession>
<dbReference type="AlphaFoldDB" id="A0A511DQH3"/>
<dbReference type="GO" id="GO:0003824">
    <property type="term" value="F:catalytic activity"/>
    <property type="evidence" value="ECO:0007669"/>
    <property type="project" value="UniProtKB-ARBA"/>
</dbReference>
<proteinExistence type="predicted"/>
<comment type="caution">
    <text evidence="1">The sequence shown here is derived from an EMBL/GenBank/DDBJ whole genome shotgun (WGS) entry which is preliminary data.</text>
</comment>
<gene>
    <name evidence="1" type="primary">paaG</name>
    <name evidence="1" type="ORF">PSU4_59930</name>
</gene>
<dbReference type="PANTHER" id="PTHR11941">
    <property type="entry name" value="ENOYL-COA HYDRATASE-RELATED"/>
    <property type="match status" value="1"/>
</dbReference>
<dbReference type="GO" id="GO:0006635">
    <property type="term" value="P:fatty acid beta-oxidation"/>
    <property type="evidence" value="ECO:0007669"/>
    <property type="project" value="TreeGrafter"/>
</dbReference>
<keyword evidence="2" id="KW-1185">Reference proteome</keyword>
<evidence type="ECO:0000313" key="1">
    <source>
        <dbReference type="EMBL" id="GEL27039.1"/>
    </source>
</evidence>
<dbReference type="CDD" id="cd06558">
    <property type="entry name" value="crotonase-like"/>
    <property type="match status" value="1"/>
</dbReference>
<dbReference type="Proteomes" id="UP000321685">
    <property type="component" value="Unassembled WGS sequence"/>
</dbReference>
<dbReference type="InterPro" id="IPR029045">
    <property type="entry name" value="ClpP/crotonase-like_dom_sf"/>
</dbReference>
<dbReference type="Pfam" id="PF00378">
    <property type="entry name" value="ECH_1"/>
    <property type="match status" value="1"/>
</dbReference>
<sequence>MIERVDEDGVAILTMAHGPVNAMDIELCEGVAETFRGLTADPARAVVLTAGGGSFSAGVDLKRFLDGGAPYVERFLPALADCFRAVFDLPKPVVAAVNGHAIAGGCVLAACADVVLMADGKGRIGVPELKVGVPFPWIALEVMRFAVGEVGARRMVMGADTHKAADAHALGLVDEVVEPDALRDRAVTVAKGLAADVPPDTFAATKSALRREAVDRTDRYCADNDETAVRLWSRRATDGWVADYLERATKR</sequence>
<evidence type="ECO:0000313" key="2">
    <source>
        <dbReference type="Proteomes" id="UP000321685"/>
    </source>
</evidence>
<dbReference type="InterPro" id="IPR001753">
    <property type="entry name" value="Enoyl-CoA_hydra/iso"/>
</dbReference>